<proteinExistence type="predicted"/>
<dbReference type="PANTHER" id="PTHR43046:SF14">
    <property type="entry name" value="MUTT_NUDIX FAMILY PROTEIN"/>
    <property type="match status" value="1"/>
</dbReference>
<dbReference type="Pfam" id="PF00293">
    <property type="entry name" value="NUDIX"/>
    <property type="match status" value="1"/>
</dbReference>
<comment type="cofactor">
    <cofactor evidence="1">
        <name>Mg(2+)</name>
        <dbReference type="ChEBI" id="CHEBI:18420"/>
    </cofactor>
</comment>
<feature type="domain" description="Nudix hydrolase" evidence="3">
    <location>
        <begin position="1"/>
        <end position="141"/>
    </location>
</feature>
<protein>
    <submittedName>
        <fullName evidence="4">NUDIX hydrolase</fullName>
    </submittedName>
</protein>
<dbReference type="InterPro" id="IPR015797">
    <property type="entry name" value="NUDIX_hydrolase-like_dom_sf"/>
</dbReference>
<comment type="caution">
    <text evidence="4">The sequence shown here is derived from an EMBL/GenBank/DDBJ whole genome shotgun (WGS) entry which is preliminary data.</text>
</comment>
<dbReference type="AlphaFoldDB" id="A0A0C3HSU2"/>
<evidence type="ECO:0000259" key="3">
    <source>
        <dbReference type="PROSITE" id="PS51462"/>
    </source>
</evidence>
<dbReference type="EMBL" id="JXOK01000026">
    <property type="protein sequence ID" value="KIN11251.1"/>
    <property type="molecule type" value="Genomic_DNA"/>
</dbReference>
<keyword evidence="5" id="KW-1185">Reference proteome</keyword>
<evidence type="ECO:0000256" key="2">
    <source>
        <dbReference type="ARBA" id="ARBA00022801"/>
    </source>
</evidence>
<dbReference type="InterPro" id="IPR000086">
    <property type="entry name" value="NUDIX_hydrolase_dom"/>
</dbReference>
<evidence type="ECO:0000256" key="1">
    <source>
        <dbReference type="ARBA" id="ARBA00001946"/>
    </source>
</evidence>
<name>A0A0C3HSU2_9VIBR</name>
<dbReference type="GO" id="GO:0016787">
    <property type="term" value="F:hydrolase activity"/>
    <property type="evidence" value="ECO:0007669"/>
    <property type="project" value="UniProtKB-KW"/>
</dbReference>
<dbReference type="Gene3D" id="3.90.79.10">
    <property type="entry name" value="Nucleoside Triphosphate Pyrophosphohydrolase"/>
    <property type="match status" value="1"/>
</dbReference>
<keyword evidence="2 4" id="KW-0378">Hydrolase</keyword>
<sequence length="141" mass="15577">MNNVIDKLAWVLIQDGKFLAVRSKGKELFYLPGGKREIGESDTEALTREIKEELSVDLIPSSIKYMETFTAQADGKAQGVSVKLTCYFADYTGELIPAAEIEEQKFIDGNDESVCSVAALVALKWLEEKSLIARKSSHTSV</sequence>
<dbReference type="STRING" id="50718.SU60_08640"/>
<organism evidence="4 5">
    <name type="scientific">Vibrio mytili</name>
    <dbReference type="NCBI Taxonomy" id="50718"/>
    <lineage>
        <taxon>Bacteria</taxon>
        <taxon>Pseudomonadati</taxon>
        <taxon>Pseudomonadota</taxon>
        <taxon>Gammaproteobacteria</taxon>
        <taxon>Vibrionales</taxon>
        <taxon>Vibrionaceae</taxon>
        <taxon>Vibrio</taxon>
    </lineage>
</organism>
<dbReference type="CDD" id="cd04690">
    <property type="entry name" value="NUDIX_Hydrolase"/>
    <property type="match status" value="1"/>
</dbReference>
<dbReference type="PROSITE" id="PS51462">
    <property type="entry name" value="NUDIX"/>
    <property type="match status" value="1"/>
</dbReference>
<dbReference type="SUPFAM" id="SSF55811">
    <property type="entry name" value="Nudix"/>
    <property type="match status" value="1"/>
</dbReference>
<evidence type="ECO:0000313" key="5">
    <source>
        <dbReference type="Proteomes" id="UP000031977"/>
    </source>
</evidence>
<accession>A0A0C3HSU2</accession>
<dbReference type="RefSeq" id="WP_041155166.1">
    <property type="nucleotide sequence ID" value="NZ_CBCRVP010000012.1"/>
</dbReference>
<dbReference type="OrthoDB" id="9801098at2"/>
<dbReference type="PANTHER" id="PTHR43046">
    <property type="entry name" value="GDP-MANNOSE MANNOSYL HYDROLASE"/>
    <property type="match status" value="1"/>
</dbReference>
<evidence type="ECO:0000313" key="4">
    <source>
        <dbReference type="EMBL" id="KIN11251.1"/>
    </source>
</evidence>
<reference evidence="4 5" key="1">
    <citation type="submission" date="2015-01" db="EMBL/GenBank/DDBJ databases">
        <title>Draft genome of Vibrio mytili type strain CAIM 528.</title>
        <authorList>
            <person name="Gonzalez-Castillo A."/>
            <person name="Gomez-Gil B."/>
            <person name="Enciso-Ibarra J."/>
        </authorList>
    </citation>
    <scope>NUCLEOTIDE SEQUENCE [LARGE SCALE GENOMIC DNA]</scope>
    <source>
        <strain evidence="4 5">CAIM 528</strain>
    </source>
</reference>
<gene>
    <name evidence="4" type="ORF">SU60_08640</name>
</gene>
<dbReference type="Proteomes" id="UP000031977">
    <property type="component" value="Unassembled WGS sequence"/>
</dbReference>